<evidence type="ECO:0000256" key="1">
    <source>
        <dbReference type="ARBA" id="ARBA00004141"/>
    </source>
</evidence>
<feature type="transmembrane region" description="Helical" evidence="7">
    <location>
        <begin position="506"/>
        <end position="528"/>
    </location>
</feature>
<sequence length="609" mass="67661">MEMNVYKSSSSPEAHQDPPKPPRPARKKSPGGWRAIKYILGNESFEKLASMSLIANMTVYLTTKYNLSGIFMVNVVNIWNGSSNVASLAGAFVSDTYLGRFRTLLFGCFSSLLGMGTIALTASIHQLRPSHGCHGQSQDCPQPNSWQLAILFMGLGLLSIGAGGIRPCNIAFGADQFDTRTAKGRAQLESFFNWWYFSFTVALVIALTGVVYIQTNISWAVGFGIPTACLAFSITIFLLGQHAYIYMKPQGSIFSDVAKVIIAACRKSRVRVAPDSEPNFYDPPLVDNGCERQVVIKYPHTNRFKFLDRAAIITNPNQELDDLCKPKSGWRLCSLQQVEQLKFLVAILPVWVTAIGTFITMDQMNTFGVLQALQMDRSIGPKFHFPPGWMNITSMLALATWIFTYERIYLPLAKKFSRSSSTDLRFTMQQRINTGIVLSILTMLVSGIVEEHRRKSALKHGSYISPTSFSLLLPQYFLTGLTESFSAVAIMEFFTMQMPESMRTVAGAVFFLSLSVSNYLGSFIVNMVHKATEGKSPWVGGHDLNKNKLDCYYYIIAGLGALNLVYFNLFARHYVLVGKKPGHDSGKGVVQLENPNPIARDSSNDENKV</sequence>
<dbReference type="OMA" id="IMEFFTM"/>
<feature type="transmembrane region" description="Helical" evidence="7">
    <location>
        <begin position="194"/>
        <end position="213"/>
    </location>
</feature>
<keyword evidence="3 7" id="KW-0812">Transmembrane</keyword>
<evidence type="ECO:0000256" key="3">
    <source>
        <dbReference type="ARBA" id="ARBA00022692"/>
    </source>
</evidence>
<dbReference type="EMBL" id="PDCK01000045">
    <property type="protein sequence ID" value="PRQ16093.1"/>
    <property type="molecule type" value="Genomic_DNA"/>
</dbReference>
<feature type="transmembrane region" description="Helical" evidence="7">
    <location>
        <begin position="431"/>
        <end position="449"/>
    </location>
</feature>
<evidence type="ECO:0000313" key="9">
    <source>
        <dbReference type="Proteomes" id="UP000238479"/>
    </source>
</evidence>
<evidence type="ECO:0000256" key="4">
    <source>
        <dbReference type="ARBA" id="ARBA00022989"/>
    </source>
</evidence>
<dbReference type="Pfam" id="PF00854">
    <property type="entry name" value="PTR2"/>
    <property type="match status" value="1"/>
</dbReference>
<dbReference type="PANTHER" id="PTHR11654">
    <property type="entry name" value="OLIGOPEPTIDE TRANSPORTER-RELATED"/>
    <property type="match status" value="1"/>
</dbReference>
<accession>A0A2P6P2D7</accession>
<dbReference type="SUPFAM" id="SSF103473">
    <property type="entry name" value="MFS general substrate transporter"/>
    <property type="match status" value="1"/>
</dbReference>
<name>A0A2P6P2D7_ROSCH</name>
<proteinExistence type="inferred from homology"/>
<keyword evidence="5 7" id="KW-0472">Membrane</keyword>
<keyword evidence="9" id="KW-1185">Reference proteome</keyword>
<organism evidence="8 9">
    <name type="scientific">Rosa chinensis</name>
    <name type="common">China rose</name>
    <dbReference type="NCBI Taxonomy" id="74649"/>
    <lineage>
        <taxon>Eukaryota</taxon>
        <taxon>Viridiplantae</taxon>
        <taxon>Streptophyta</taxon>
        <taxon>Embryophyta</taxon>
        <taxon>Tracheophyta</taxon>
        <taxon>Spermatophyta</taxon>
        <taxon>Magnoliopsida</taxon>
        <taxon>eudicotyledons</taxon>
        <taxon>Gunneridae</taxon>
        <taxon>Pentapetalae</taxon>
        <taxon>rosids</taxon>
        <taxon>fabids</taxon>
        <taxon>Rosales</taxon>
        <taxon>Rosaceae</taxon>
        <taxon>Rosoideae</taxon>
        <taxon>Rosoideae incertae sedis</taxon>
        <taxon>Rosa</taxon>
    </lineage>
</organism>
<evidence type="ECO:0000256" key="2">
    <source>
        <dbReference type="ARBA" id="ARBA00005982"/>
    </source>
</evidence>
<feature type="region of interest" description="Disordered" evidence="6">
    <location>
        <begin position="1"/>
        <end position="30"/>
    </location>
</feature>
<feature type="transmembrane region" description="Helical" evidence="7">
    <location>
        <begin position="219"/>
        <end position="240"/>
    </location>
</feature>
<comment type="similarity">
    <text evidence="2">Belongs to the major facilitator superfamily. Proton-dependent oligopeptide transporter (POT/PTR) (TC 2.A.17) family.</text>
</comment>
<feature type="transmembrane region" description="Helical" evidence="7">
    <location>
        <begin position="469"/>
        <end position="494"/>
    </location>
</feature>
<feature type="transmembrane region" description="Helical" evidence="7">
    <location>
        <begin position="552"/>
        <end position="571"/>
    </location>
</feature>
<dbReference type="Gene3D" id="1.20.1250.20">
    <property type="entry name" value="MFS general substrate transporter like domains"/>
    <property type="match status" value="1"/>
</dbReference>
<dbReference type="GO" id="GO:0016020">
    <property type="term" value="C:membrane"/>
    <property type="evidence" value="ECO:0007669"/>
    <property type="project" value="UniProtKB-SubCell"/>
</dbReference>
<dbReference type="AlphaFoldDB" id="A0A2P6P2D7"/>
<feature type="transmembrane region" description="Helical" evidence="7">
    <location>
        <begin position="389"/>
        <end position="410"/>
    </location>
</feature>
<evidence type="ECO:0000256" key="5">
    <source>
        <dbReference type="ARBA" id="ARBA00023136"/>
    </source>
</evidence>
<comment type="subcellular location">
    <subcellularLocation>
        <location evidence="1">Membrane</location>
        <topology evidence="1">Multi-pass membrane protein</topology>
    </subcellularLocation>
</comment>
<dbReference type="Proteomes" id="UP000238479">
    <property type="component" value="Chromosome 7"/>
</dbReference>
<feature type="transmembrane region" description="Helical" evidence="7">
    <location>
        <begin position="341"/>
        <end position="361"/>
    </location>
</feature>
<dbReference type="GO" id="GO:0022857">
    <property type="term" value="F:transmembrane transporter activity"/>
    <property type="evidence" value="ECO:0007669"/>
    <property type="project" value="InterPro"/>
</dbReference>
<feature type="region of interest" description="Disordered" evidence="6">
    <location>
        <begin position="586"/>
        <end position="609"/>
    </location>
</feature>
<gene>
    <name evidence="8" type="ORF">RchiOBHm_Chr7g0180471</name>
</gene>
<dbReference type="Gramene" id="PRQ16093">
    <property type="protein sequence ID" value="PRQ16093"/>
    <property type="gene ID" value="RchiOBHm_Chr7g0180471"/>
</dbReference>
<dbReference type="InterPro" id="IPR036259">
    <property type="entry name" value="MFS_trans_sf"/>
</dbReference>
<dbReference type="STRING" id="74649.A0A2P6P2D7"/>
<evidence type="ECO:0000256" key="6">
    <source>
        <dbReference type="SAM" id="MobiDB-lite"/>
    </source>
</evidence>
<evidence type="ECO:0000313" key="8">
    <source>
        <dbReference type="EMBL" id="PRQ16093.1"/>
    </source>
</evidence>
<keyword evidence="4 7" id="KW-1133">Transmembrane helix</keyword>
<reference evidence="8 9" key="1">
    <citation type="journal article" date="2018" name="Nat. Genet.">
        <title>The Rosa genome provides new insights in the design of modern roses.</title>
        <authorList>
            <person name="Bendahmane M."/>
        </authorList>
    </citation>
    <scope>NUCLEOTIDE SEQUENCE [LARGE SCALE GENOMIC DNA]</scope>
    <source>
        <strain evidence="9">cv. Old Blush</strain>
    </source>
</reference>
<feature type="transmembrane region" description="Helical" evidence="7">
    <location>
        <begin position="145"/>
        <end position="165"/>
    </location>
</feature>
<evidence type="ECO:0000256" key="7">
    <source>
        <dbReference type="SAM" id="Phobius"/>
    </source>
</evidence>
<protein>
    <submittedName>
        <fullName evidence="8">Putative proton-dependent oligopeptide transporter family, major facilitator superfamily</fullName>
    </submittedName>
</protein>
<comment type="caution">
    <text evidence="8">The sequence shown here is derived from an EMBL/GenBank/DDBJ whole genome shotgun (WGS) entry which is preliminary data.</text>
</comment>
<dbReference type="OrthoDB" id="8904098at2759"/>
<feature type="transmembrane region" description="Helical" evidence="7">
    <location>
        <begin position="104"/>
        <end position="125"/>
    </location>
</feature>
<dbReference type="CDD" id="cd17416">
    <property type="entry name" value="MFS_NPF1_2"/>
    <property type="match status" value="1"/>
</dbReference>
<feature type="compositionally biased region" description="Polar residues" evidence="6">
    <location>
        <begin position="1"/>
        <end position="13"/>
    </location>
</feature>
<dbReference type="InterPro" id="IPR000109">
    <property type="entry name" value="POT_fam"/>
</dbReference>